<dbReference type="RefSeq" id="XP_009045798.1">
    <property type="nucleotide sequence ID" value="XM_009047550.1"/>
</dbReference>
<evidence type="ECO:0000256" key="5">
    <source>
        <dbReference type="ARBA" id="ARBA00023040"/>
    </source>
</evidence>
<dbReference type="HOGENOM" id="CLU_009579_8_1_1"/>
<keyword evidence="4 9" id="KW-1133">Transmembrane helix</keyword>
<feature type="transmembrane region" description="Helical" evidence="9">
    <location>
        <begin position="240"/>
        <end position="263"/>
    </location>
</feature>
<dbReference type="OrthoDB" id="10044919at2759"/>
<dbReference type="STRING" id="225164.V4B0H0"/>
<dbReference type="InterPro" id="IPR017452">
    <property type="entry name" value="GPCR_Rhodpsn_7TM"/>
</dbReference>
<evidence type="ECO:0000256" key="9">
    <source>
        <dbReference type="SAM" id="Phobius"/>
    </source>
</evidence>
<dbReference type="KEGG" id="lgi:LOTGIDRAFT_199170"/>
<dbReference type="PANTHER" id="PTHR24228">
    <property type="entry name" value="B2 BRADYKININ RECEPTOR/ANGIOTENSIN II RECEPTOR"/>
    <property type="match status" value="1"/>
</dbReference>
<feature type="transmembrane region" description="Helical" evidence="9">
    <location>
        <begin position="34"/>
        <end position="55"/>
    </location>
</feature>
<dbReference type="PROSITE" id="PS50262">
    <property type="entry name" value="G_PROTEIN_RECEP_F1_2"/>
    <property type="match status" value="1"/>
</dbReference>
<accession>V4B0H0</accession>
<dbReference type="Gene3D" id="1.20.1070.10">
    <property type="entry name" value="Rhodopsin 7-helix transmembrane proteins"/>
    <property type="match status" value="1"/>
</dbReference>
<feature type="transmembrane region" description="Helical" evidence="9">
    <location>
        <begin position="275"/>
        <end position="298"/>
    </location>
</feature>
<keyword evidence="12" id="KW-1185">Reference proteome</keyword>
<gene>
    <name evidence="11" type="ORF">LOTGIDRAFT_199170</name>
</gene>
<feature type="domain" description="G-protein coupled receptors family 1 profile" evidence="10">
    <location>
        <begin position="46"/>
        <end position="295"/>
    </location>
</feature>
<feature type="transmembrane region" description="Helical" evidence="9">
    <location>
        <begin position="146"/>
        <end position="169"/>
    </location>
</feature>
<feature type="transmembrane region" description="Helical" evidence="9">
    <location>
        <begin position="67"/>
        <end position="90"/>
    </location>
</feature>
<dbReference type="AlphaFoldDB" id="V4B0H0"/>
<dbReference type="OMA" id="HAALRIW"/>
<keyword evidence="3 9" id="KW-0812">Transmembrane</keyword>
<name>V4B0H0_LOTGI</name>
<evidence type="ECO:0000256" key="1">
    <source>
        <dbReference type="ARBA" id="ARBA00004651"/>
    </source>
</evidence>
<dbReference type="GO" id="GO:0005886">
    <property type="term" value="C:plasma membrane"/>
    <property type="evidence" value="ECO:0007669"/>
    <property type="project" value="UniProtKB-SubCell"/>
</dbReference>
<dbReference type="InterPro" id="IPR000276">
    <property type="entry name" value="GPCR_Rhodpsn"/>
</dbReference>
<reference evidence="11 12" key="1">
    <citation type="journal article" date="2013" name="Nature">
        <title>Insights into bilaterian evolution from three spiralian genomes.</title>
        <authorList>
            <person name="Simakov O."/>
            <person name="Marletaz F."/>
            <person name="Cho S.J."/>
            <person name="Edsinger-Gonzales E."/>
            <person name="Havlak P."/>
            <person name="Hellsten U."/>
            <person name="Kuo D.H."/>
            <person name="Larsson T."/>
            <person name="Lv J."/>
            <person name="Arendt D."/>
            <person name="Savage R."/>
            <person name="Osoegawa K."/>
            <person name="de Jong P."/>
            <person name="Grimwood J."/>
            <person name="Chapman J.A."/>
            <person name="Shapiro H."/>
            <person name="Aerts A."/>
            <person name="Otillar R.P."/>
            <person name="Terry A.Y."/>
            <person name="Boore J.L."/>
            <person name="Grigoriev I.V."/>
            <person name="Lindberg D.R."/>
            <person name="Seaver E.C."/>
            <person name="Weisblat D.A."/>
            <person name="Putnam N.H."/>
            <person name="Rokhsar D.S."/>
        </authorList>
    </citation>
    <scope>NUCLEOTIDE SEQUENCE [LARGE SCALE GENOMIC DNA]</scope>
</reference>
<evidence type="ECO:0000256" key="7">
    <source>
        <dbReference type="ARBA" id="ARBA00023170"/>
    </source>
</evidence>
<dbReference type="Proteomes" id="UP000030746">
    <property type="component" value="Unassembled WGS sequence"/>
</dbReference>
<dbReference type="PRINTS" id="PR00237">
    <property type="entry name" value="GPCRRHODOPSN"/>
</dbReference>
<proteinExistence type="predicted"/>
<evidence type="ECO:0000256" key="8">
    <source>
        <dbReference type="ARBA" id="ARBA00023224"/>
    </source>
</evidence>
<feature type="transmembrane region" description="Helical" evidence="9">
    <location>
        <begin position="110"/>
        <end position="134"/>
    </location>
</feature>
<dbReference type="PANTHER" id="PTHR24228:SF74">
    <property type="entry name" value="G-PROTEIN COUPLED RECEPTORS FAMILY 1 PROFILE DOMAIN-CONTAINING PROTEIN"/>
    <property type="match status" value="1"/>
</dbReference>
<evidence type="ECO:0000256" key="4">
    <source>
        <dbReference type="ARBA" id="ARBA00022989"/>
    </source>
</evidence>
<keyword evidence="2" id="KW-1003">Cell membrane</keyword>
<dbReference type="Pfam" id="PF00001">
    <property type="entry name" value="7tm_1"/>
    <property type="match status" value="1"/>
</dbReference>
<keyword evidence="8" id="KW-0807">Transducer</keyword>
<organism evidence="11 12">
    <name type="scientific">Lottia gigantea</name>
    <name type="common">Giant owl limpet</name>
    <dbReference type="NCBI Taxonomy" id="225164"/>
    <lineage>
        <taxon>Eukaryota</taxon>
        <taxon>Metazoa</taxon>
        <taxon>Spiralia</taxon>
        <taxon>Lophotrochozoa</taxon>
        <taxon>Mollusca</taxon>
        <taxon>Gastropoda</taxon>
        <taxon>Patellogastropoda</taxon>
        <taxon>Lottioidea</taxon>
        <taxon>Lottiidae</taxon>
        <taxon>Lottia</taxon>
    </lineage>
</organism>
<keyword evidence="7" id="KW-0675">Receptor</keyword>
<feature type="transmembrane region" description="Helical" evidence="9">
    <location>
        <begin position="198"/>
        <end position="219"/>
    </location>
</feature>
<dbReference type="GO" id="GO:0004930">
    <property type="term" value="F:G protein-coupled receptor activity"/>
    <property type="evidence" value="ECO:0007669"/>
    <property type="project" value="UniProtKB-KW"/>
</dbReference>
<evidence type="ECO:0000256" key="2">
    <source>
        <dbReference type="ARBA" id="ARBA00022475"/>
    </source>
</evidence>
<keyword evidence="5" id="KW-0297">G-protein coupled receptor</keyword>
<evidence type="ECO:0000313" key="11">
    <source>
        <dbReference type="EMBL" id="ESP03568.1"/>
    </source>
</evidence>
<evidence type="ECO:0000259" key="10">
    <source>
        <dbReference type="PROSITE" id="PS50262"/>
    </source>
</evidence>
<dbReference type="GeneID" id="20245336"/>
<keyword evidence="6 9" id="KW-0472">Membrane</keyword>
<comment type="subcellular location">
    <subcellularLocation>
        <location evidence="1">Cell membrane</location>
        <topology evidence="1">Multi-pass membrane protein</topology>
    </subcellularLocation>
</comment>
<evidence type="ECO:0000256" key="3">
    <source>
        <dbReference type="ARBA" id="ARBA00022692"/>
    </source>
</evidence>
<feature type="non-terminal residue" evidence="11">
    <location>
        <position position="309"/>
    </location>
</feature>
<sequence>MEGTGNGSMMNLTFNTPCGEAICLNQTVTLTLEIITIILAVVGVTGNLVTVLAIITSPLKMNINSILIGNLSFADVLYLALVLPLQAVAFHFRSWPLSDVVCKLHAATRIWLIGVNMMLLSAIALYRCLHIVHIQSYQKFTARGPFISAIVLCWIFPLYFCITPLIGVWGDFSFQNMILRCTFDPQAEKSHKITTITLGYVIPCLFILVCYARIGCVAYRTRKRVSRASIYRKQKAQRESLRLTGMMACIYIGFLLGTTPYFLTNLFDPKYTKQIAHILAPFLAWLLYSLNPIIYTLMDRNFQTAYRRL</sequence>
<dbReference type="EMBL" id="KB199981">
    <property type="protein sequence ID" value="ESP03568.1"/>
    <property type="molecule type" value="Genomic_DNA"/>
</dbReference>
<evidence type="ECO:0000313" key="12">
    <source>
        <dbReference type="Proteomes" id="UP000030746"/>
    </source>
</evidence>
<evidence type="ECO:0000256" key="6">
    <source>
        <dbReference type="ARBA" id="ARBA00023136"/>
    </source>
</evidence>
<dbReference type="CTD" id="20245336"/>
<dbReference type="SUPFAM" id="SSF81321">
    <property type="entry name" value="Family A G protein-coupled receptor-like"/>
    <property type="match status" value="1"/>
</dbReference>
<protein>
    <recommendedName>
        <fullName evidence="10">G-protein coupled receptors family 1 profile domain-containing protein</fullName>
    </recommendedName>
</protein>